<organism evidence="10 11">
    <name type="scientific">Maudiozyma barnettii</name>
    <dbReference type="NCBI Taxonomy" id="61262"/>
    <lineage>
        <taxon>Eukaryota</taxon>
        <taxon>Fungi</taxon>
        <taxon>Dikarya</taxon>
        <taxon>Ascomycota</taxon>
        <taxon>Saccharomycotina</taxon>
        <taxon>Saccharomycetes</taxon>
        <taxon>Saccharomycetales</taxon>
        <taxon>Saccharomycetaceae</taxon>
        <taxon>Maudiozyma</taxon>
    </lineage>
</organism>
<dbReference type="AlphaFoldDB" id="A0A8H2VH51"/>
<keyword evidence="4" id="KW-0547">Nucleotide-binding</keyword>
<dbReference type="Gene3D" id="1.10.510.10">
    <property type="entry name" value="Transferase(Phosphotransferase) domain 1"/>
    <property type="match status" value="2"/>
</dbReference>
<proteinExistence type="predicted"/>
<dbReference type="PANTHER" id="PTHR45998">
    <property type="entry name" value="SERINE/THREONINE-PROTEIN KINASE 16"/>
    <property type="match status" value="1"/>
</dbReference>
<evidence type="ECO:0000256" key="8">
    <source>
        <dbReference type="ARBA" id="ARBA00048679"/>
    </source>
</evidence>
<evidence type="ECO:0000256" key="7">
    <source>
        <dbReference type="ARBA" id="ARBA00047899"/>
    </source>
</evidence>
<evidence type="ECO:0000256" key="5">
    <source>
        <dbReference type="ARBA" id="ARBA00022777"/>
    </source>
</evidence>
<keyword evidence="11" id="KW-1185">Reference proteome</keyword>
<dbReference type="InterPro" id="IPR011009">
    <property type="entry name" value="Kinase-like_dom_sf"/>
</dbReference>
<evidence type="ECO:0000256" key="4">
    <source>
        <dbReference type="ARBA" id="ARBA00022741"/>
    </source>
</evidence>
<dbReference type="EMBL" id="CAEFZW010000006">
    <property type="protein sequence ID" value="CAB4255376.1"/>
    <property type="molecule type" value="Genomic_DNA"/>
</dbReference>
<dbReference type="Proteomes" id="UP000644660">
    <property type="component" value="Unassembled WGS sequence"/>
</dbReference>
<evidence type="ECO:0000313" key="10">
    <source>
        <dbReference type="EMBL" id="CAB4255376.1"/>
    </source>
</evidence>
<comment type="catalytic activity">
    <reaction evidence="7">
        <text>L-threonyl-[protein] + ATP = O-phospho-L-threonyl-[protein] + ADP + H(+)</text>
        <dbReference type="Rhea" id="RHEA:46608"/>
        <dbReference type="Rhea" id="RHEA-COMP:11060"/>
        <dbReference type="Rhea" id="RHEA-COMP:11605"/>
        <dbReference type="ChEBI" id="CHEBI:15378"/>
        <dbReference type="ChEBI" id="CHEBI:30013"/>
        <dbReference type="ChEBI" id="CHEBI:30616"/>
        <dbReference type="ChEBI" id="CHEBI:61977"/>
        <dbReference type="ChEBI" id="CHEBI:456216"/>
        <dbReference type="EC" id="2.7.11.1"/>
    </reaction>
</comment>
<gene>
    <name evidence="10" type="ORF">KABA2_06S04026</name>
</gene>
<dbReference type="GO" id="GO:0032889">
    <property type="term" value="P:regulation of vacuole fusion, non-autophagic"/>
    <property type="evidence" value="ECO:0007669"/>
    <property type="project" value="TreeGrafter"/>
</dbReference>
<keyword evidence="3" id="KW-0808">Transferase</keyword>
<feature type="domain" description="Protein kinase" evidence="9">
    <location>
        <begin position="33"/>
        <end position="361"/>
    </location>
</feature>
<evidence type="ECO:0000256" key="3">
    <source>
        <dbReference type="ARBA" id="ARBA00022679"/>
    </source>
</evidence>
<comment type="catalytic activity">
    <reaction evidence="8">
        <text>L-seryl-[protein] + ATP = O-phospho-L-seryl-[protein] + ADP + H(+)</text>
        <dbReference type="Rhea" id="RHEA:17989"/>
        <dbReference type="Rhea" id="RHEA-COMP:9863"/>
        <dbReference type="Rhea" id="RHEA-COMP:11604"/>
        <dbReference type="ChEBI" id="CHEBI:15378"/>
        <dbReference type="ChEBI" id="CHEBI:29999"/>
        <dbReference type="ChEBI" id="CHEBI:30616"/>
        <dbReference type="ChEBI" id="CHEBI:83421"/>
        <dbReference type="ChEBI" id="CHEBI:456216"/>
        <dbReference type="EC" id="2.7.11.1"/>
    </reaction>
</comment>
<keyword evidence="6" id="KW-0067">ATP-binding</keyword>
<reference evidence="10 11" key="1">
    <citation type="submission" date="2020-05" db="EMBL/GenBank/DDBJ databases">
        <authorList>
            <person name="Casaregola S."/>
            <person name="Devillers H."/>
            <person name="Grondin C."/>
        </authorList>
    </citation>
    <scope>NUCLEOTIDE SEQUENCE [LARGE SCALE GENOMIC DNA]</scope>
    <source>
        <strain evidence="10 11">CLIB 1767</strain>
    </source>
</reference>
<dbReference type="GO" id="GO:0005524">
    <property type="term" value="F:ATP binding"/>
    <property type="evidence" value="ECO:0007669"/>
    <property type="project" value="UniProtKB-KW"/>
</dbReference>
<keyword evidence="2" id="KW-0723">Serine/threonine-protein kinase</keyword>
<dbReference type="GeneID" id="64858419"/>
<dbReference type="GO" id="GO:0004674">
    <property type="term" value="F:protein serine/threonine kinase activity"/>
    <property type="evidence" value="ECO:0007669"/>
    <property type="project" value="UniProtKB-KW"/>
</dbReference>
<dbReference type="OrthoDB" id="248923at2759"/>
<dbReference type="InterPro" id="IPR052239">
    <property type="entry name" value="Ser/Thr-specific_kinases"/>
</dbReference>
<dbReference type="RefSeq" id="XP_041407220.1">
    <property type="nucleotide sequence ID" value="XM_041551286.1"/>
</dbReference>
<dbReference type="EC" id="2.7.11.1" evidence="1"/>
<dbReference type="GO" id="GO:0006624">
    <property type="term" value="P:vacuolar protein processing"/>
    <property type="evidence" value="ECO:0007669"/>
    <property type="project" value="TreeGrafter"/>
</dbReference>
<dbReference type="GO" id="GO:0005794">
    <property type="term" value="C:Golgi apparatus"/>
    <property type="evidence" value="ECO:0007669"/>
    <property type="project" value="TreeGrafter"/>
</dbReference>
<dbReference type="GO" id="GO:0005773">
    <property type="term" value="C:vacuole"/>
    <property type="evidence" value="ECO:0007669"/>
    <property type="project" value="GOC"/>
</dbReference>
<accession>A0A8H2VH51</accession>
<protein>
    <recommendedName>
        <fullName evidence="1">non-specific serine/threonine protein kinase</fullName>
        <ecNumber evidence="1">2.7.11.1</ecNumber>
    </recommendedName>
</protein>
<name>A0A8H2VH51_9SACH</name>
<dbReference type="InterPro" id="IPR000719">
    <property type="entry name" value="Prot_kinase_dom"/>
</dbReference>
<dbReference type="PROSITE" id="PS50011">
    <property type="entry name" value="PROTEIN_KINASE_DOM"/>
    <property type="match status" value="1"/>
</dbReference>
<dbReference type="PANTHER" id="PTHR45998:SF2">
    <property type="entry name" value="SERINE_THREONINE-PROTEIN KINASE 16"/>
    <property type="match status" value="1"/>
</dbReference>
<sequence length="366" mass="41402">MNILDSLKYYFGLYCCDYGGTNDLFIKVNGNRFKIIRLLAEGDLTFVYLLKSLDETLYRNRNYFALKKITCPFGDIESVSNALQEIDCYKTFQNPYIVSCLDSQIIQENDGSKTVYILLPYFKYGSIQETINKNLLDGTYISEQQCIRLTIDICTGLMCLHDPKKRPYEDIESNFNSSTAFNTTDDTDALLADTPLDASTIQSHPNHGISYSHKNLKPSNILISNDHTPVIGDLSSCSKSAITFSTETQLETFKEWVSRNCQLEYAAPELMNPKMNSTIDTKVDVWSLGCTLYNLMFGISPFEREEQLNGTPKRAAIQTGSFSFPQQSRYTQGLLDIVSKCITVDPALRYSAKELLEQLAILQVNT</sequence>
<dbReference type="Pfam" id="PF00069">
    <property type="entry name" value="Pkinase"/>
    <property type="match status" value="1"/>
</dbReference>
<evidence type="ECO:0000256" key="2">
    <source>
        <dbReference type="ARBA" id="ARBA00022527"/>
    </source>
</evidence>
<dbReference type="SUPFAM" id="SSF56112">
    <property type="entry name" value="Protein kinase-like (PK-like)"/>
    <property type="match status" value="1"/>
</dbReference>
<evidence type="ECO:0000256" key="1">
    <source>
        <dbReference type="ARBA" id="ARBA00012513"/>
    </source>
</evidence>
<comment type="caution">
    <text evidence="10">The sequence shown here is derived from an EMBL/GenBank/DDBJ whole genome shotgun (WGS) entry which is preliminary data.</text>
</comment>
<evidence type="ECO:0000313" key="11">
    <source>
        <dbReference type="Proteomes" id="UP000644660"/>
    </source>
</evidence>
<evidence type="ECO:0000259" key="9">
    <source>
        <dbReference type="PROSITE" id="PS50011"/>
    </source>
</evidence>
<keyword evidence="5" id="KW-0418">Kinase</keyword>
<evidence type="ECO:0000256" key="6">
    <source>
        <dbReference type="ARBA" id="ARBA00022840"/>
    </source>
</evidence>